<keyword evidence="1" id="KW-0732">Signal</keyword>
<sequence>MRTSYPLSASALLAFSLAISGCNKQATDPAPVAETAKPVADVELRRGAMQSQGGVPSSGTVTLVRDAANVEYVRFEADFRTDFHTGSLGVYLAKSDGLVRVQRAADPTNVVRVGTITRDGAQALAIVGSAAGFTHIIIHCDPAMYNFGAARIQ</sequence>
<keyword evidence="3" id="KW-1185">Reference proteome</keyword>
<dbReference type="PROSITE" id="PS51257">
    <property type="entry name" value="PROKAR_LIPOPROTEIN"/>
    <property type="match status" value="1"/>
</dbReference>
<feature type="chain" id="PRO_5009579230" description="DM13 domain-containing protein" evidence="1">
    <location>
        <begin position="27"/>
        <end position="153"/>
    </location>
</feature>
<feature type="signal peptide" evidence="1">
    <location>
        <begin position="1"/>
        <end position="26"/>
    </location>
</feature>
<accession>A0A1G1TAN0</accession>
<protein>
    <recommendedName>
        <fullName evidence="4">DM13 domain-containing protein</fullName>
    </recommendedName>
</protein>
<dbReference type="EMBL" id="MDZB01000073">
    <property type="protein sequence ID" value="OGX87907.1"/>
    <property type="molecule type" value="Genomic_DNA"/>
</dbReference>
<proteinExistence type="predicted"/>
<evidence type="ECO:0000313" key="3">
    <source>
        <dbReference type="Proteomes" id="UP000176294"/>
    </source>
</evidence>
<evidence type="ECO:0008006" key="4">
    <source>
        <dbReference type="Google" id="ProtNLM"/>
    </source>
</evidence>
<dbReference type="Proteomes" id="UP000176294">
    <property type="component" value="Unassembled WGS sequence"/>
</dbReference>
<evidence type="ECO:0000256" key="1">
    <source>
        <dbReference type="SAM" id="SignalP"/>
    </source>
</evidence>
<dbReference type="OrthoDB" id="884433at2"/>
<dbReference type="STRING" id="1908237.BEN47_10270"/>
<dbReference type="AlphaFoldDB" id="A0A1G1TAN0"/>
<reference evidence="2 3" key="1">
    <citation type="submission" date="2016-08" db="EMBL/GenBank/DDBJ databases">
        <title>Hymenobacter coccineus sp. nov., Hymenobacter lapidarius sp. nov. and Hymenobacter glacialis sp. nov., isolated from Antarctic soil.</title>
        <authorList>
            <person name="Sedlacek I."/>
            <person name="Kralova S."/>
            <person name="Kyrova K."/>
            <person name="Maslanova I."/>
            <person name="Stankova E."/>
            <person name="Vrbovska V."/>
            <person name="Nemec M."/>
            <person name="Bartak M."/>
            <person name="Svec P."/>
            <person name="Busse H.-J."/>
            <person name="Pantucek R."/>
        </authorList>
    </citation>
    <scope>NUCLEOTIDE SEQUENCE [LARGE SCALE GENOMIC DNA]</scope>
    <source>
        <strain evidence="2 3">CCM 8643</strain>
    </source>
</reference>
<organism evidence="2 3">
    <name type="scientific">Hymenobacter lapidarius</name>
    <dbReference type="NCBI Taxonomy" id="1908237"/>
    <lineage>
        <taxon>Bacteria</taxon>
        <taxon>Pseudomonadati</taxon>
        <taxon>Bacteroidota</taxon>
        <taxon>Cytophagia</taxon>
        <taxon>Cytophagales</taxon>
        <taxon>Hymenobacteraceae</taxon>
        <taxon>Hymenobacter</taxon>
    </lineage>
</organism>
<gene>
    <name evidence="2" type="ORF">BEN47_10270</name>
</gene>
<dbReference type="RefSeq" id="WP_070725439.1">
    <property type="nucleotide sequence ID" value="NZ_MDZB01000073.1"/>
</dbReference>
<evidence type="ECO:0000313" key="2">
    <source>
        <dbReference type="EMBL" id="OGX87907.1"/>
    </source>
</evidence>
<name>A0A1G1TAN0_9BACT</name>
<comment type="caution">
    <text evidence="2">The sequence shown here is derived from an EMBL/GenBank/DDBJ whole genome shotgun (WGS) entry which is preliminary data.</text>
</comment>